<sequence>MLLCALFLVLVCPPRAQSQQVKGYSHQHWDIEEGAPPDIRAIAQTRDGFLWLGTSNGLYRFDGLTFEKIEPATYDRWRSNQITALAAAPDGALWVGYDFGGVGVYRDGRLEDVNAQARPRGSVWDVIVSRAGDVWVSVNGSNGSELRHWHKGRWTSHSAKDWLEPEPIQSLYEARDGTLWIAQFKSILRLAPGAPRPEKIPEQVGFATAFAEDEQGILWLVSARGLQRLTPPRTLRPFSSNGPSAGGAGRRSLLFEDGLAWMAGHQEGIIRLPNLKSMAGGRDVIPVRSRVLYRDREGTIWGGGTDGLVSYIRSPIFPLGLKGAPTTGFMPGNGPGAPVFVATDAGVYRLSRRPPEMILKELYVSALCAGPPDLLLAIGLHKPLLRKGGVWSRYAGPPGINAATDCAIDRTGRALISVPGDGVFALDHGKWTLQPGWPDGQIMVSDGRDGFYLNQPMRAVEHARPGSVRTLWEGDQIAIGFVRLLRPIGGFLYLGGEKGLARYDGKRFVALEARYNPWLSGISGIAIDRTDVWLIGSEGIFRITRTDFEKALANPTLPIPHQVIGARLGLNSRSFSYVSNDAATGADGNPMFVTNRGIVRVDPARIVRNPVAPPVVIRGMEANGTTYLQGAVTLPAGTSRVQFDYVALSLTSPAANRYRYRLDGVDGDWVDAGNKRQASYTALGPGTFRFRVIAANPDGVWNTTGASMSVTIEPYFWQTWWFKGAVGLIVAVTLWALVQWRMRVATEATRQRIEDRLVVREHIAQELHDTLLQGFQGLVLRFQSLLHRLPPGHPIRPDFEATLDRADDVLQEGRDRVRWLRQAIEPVELASLLSNIARATLDSQLRWSLKQSGVPRPVCAPVADDIARIAGEALSNALRHAQANKVTIELDHGRDNVTVTIADDGIGIDPAVRAAGRKDGHYGLIGMKERGQRLGASLDISDGDPGGTEVRIVVPARVAYR</sequence>
<dbReference type="InterPro" id="IPR015943">
    <property type="entry name" value="WD40/YVTN_repeat-like_dom_sf"/>
</dbReference>
<keyword evidence="1" id="KW-0808">Transferase</keyword>
<name>A0ABQ6P2C2_9SPHN</name>
<dbReference type="SUPFAM" id="SSF63829">
    <property type="entry name" value="Calcium-dependent phosphotriesterase"/>
    <property type="match status" value="1"/>
</dbReference>
<dbReference type="Gene3D" id="2.130.10.10">
    <property type="entry name" value="YVTN repeat-like/Quinoprotein amine dehydrogenase"/>
    <property type="match status" value="1"/>
</dbReference>
<dbReference type="InterPro" id="IPR011123">
    <property type="entry name" value="Y_Y_Y"/>
</dbReference>
<dbReference type="GO" id="GO:0016301">
    <property type="term" value="F:kinase activity"/>
    <property type="evidence" value="ECO:0007669"/>
    <property type="project" value="UniProtKB-KW"/>
</dbReference>
<evidence type="ECO:0000256" key="3">
    <source>
        <dbReference type="ARBA" id="ARBA00023012"/>
    </source>
</evidence>
<dbReference type="InterPro" id="IPR003594">
    <property type="entry name" value="HATPase_dom"/>
</dbReference>
<dbReference type="Proteomes" id="UP001187221">
    <property type="component" value="Unassembled WGS sequence"/>
</dbReference>
<dbReference type="InterPro" id="IPR013783">
    <property type="entry name" value="Ig-like_fold"/>
</dbReference>
<dbReference type="SUPFAM" id="SSF55874">
    <property type="entry name" value="ATPase domain of HSP90 chaperone/DNA topoisomerase II/histidine kinase"/>
    <property type="match status" value="1"/>
</dbReference>
<dbReference type="InterPro" id="IPR036890">
    <property type="entry name" value="HATPase_C_sf"/>
</dbReference>
<keyword evidence="4" id="KW-0472">Membrane</keyword>
<dbReference type="Pfam" id="PF07730">
    <property type="entry name" value="HisKA_3"/>
    <property type="match status" value="1"/>
</dbReference>
<dbReference type="EMBL" id="BTFW01000001">
    <property type="protein sequence ID" value="GMM59402.1"/>
    <property type="molecule type" value="Genomic_DNA"/>
</dbReference>
<dbReference type="PANTHER" id="PTHR24421:SF62">
    <property type="entry name" value="SENSORY TRANSDUCTION HISTIDINE KINASE"/>
    <property type="match status" value="1"/>
</dbReference>
<evidence type="ECO:0000256" key="4">
    <source>
        <dbReference type="SAM" id="Phobius"/>
    </source>
</evidence>
<dbReference type="Pfam" id="PF07494">
    <property type="entry name" value="Reg_prop"/>
    <property type="match status" value="1"/>
</dbReference>
<comment type="caution">
    <text evidence="6">The sequence shown here is derived from an EMBL/GenBank/DDBJ whole genome shotgun (WGS) entry which is preliminary data.</text>
</comment>
<proteinExistence type="predicted"/>
<dbReference type="Gene3D" id="1.20.5.1930">
    <property type="match status" value="1"/>
</dbReference>
<keyword evidence="7" id="KW-1185">Reference proteome</keyword>
<evidence type="ECO:0000259" key="5">
    <source>
        <dbReference type="SMART" id="SM00387"/>
    </source>
</evidence>
<evidence type="ECO:0000313" key="6">
    <source>
        <dbReference type="EMBL" id="GMM59402.1"/>
    </source>
</evidence>
<dbReference type="InterPro" id="IPR050482">
    <property type="entry name" value="Sensor_HK_TwoCompSys"/>
</dbReference>
<keyword evidence="3" id="KW-0902">Two-component regulatory system</keyword>
<protein>
    <submittedName>
        <fullName evidence="6">Sensor histidine kinase</fullName>
    </submittedName>
</protein>
<dbReference type="CDD" id="cd16917">
    <property type="entry name" value="HATPase_UhpB-NarQ-NarX-like"/>
    <property type="match status" value="1"/>
</dbReference>
<keyword evidence="4" id="KW-0812">Transmembrane</keyword>
<dbReference type="SMART" id="SM00387">
    <property type="entry name" value="HATPase_c"/>
    <property type="match status" value="1"/>
</dbReference>
<dbReference type="Gene3D" id="2.60.40.10">
    <property type="entry name" value="Immunoglobulins"/>
    <property type="match status" value="1"/>
</dbReference>
<evidence type="ECO:0000256" key="1">
    <source>
        <dbReference type="ARBA" id="ARBA00022679"/>
    </source>
</evidence>
<accession>A0ABQ6P2C2</accession>
<dbReference type="InterPro" id="IPR011110">
    <property type="entry name" value="Reg_prop"/>
</dbReference>
<feature type="domain" description="Histidine kinase/HSP90-like ATPase" evidence="5">
    <location>
        <begin position="861"/>
        <end position="958"/>
    </location>
</feature>
<organism evidence="6 7">
    <name type="scientific">Novosphingobium pituita</name>
    <dbReference type="NCBI Taxonomy" id="3056842"/>
    <lineage>
        <taxon>Bacteria</taxon>
        <taxon>Pseudomonadati</taxon>
        <taxon>Pseudomonadota</taxon>
        <taxon>Alphaproteobacteria</taxon>
        <taxon>Sphingomonadales</taxon>
        <taxon>Sphingomonadaceae</taxon>
        <taxon>Novosphingobium</taxon>
    </lineage>
</organism>
<evidence type="ECO:0000256" key="2">
    <source>
        <dbReference type="ARBA" id="ARBA00022777"/>
    </source>
</evidence>
<gene>
    <name evidence="6" type="ORF">NUTIK01_01790</name>
</gene>
<feature type="transmembrane region" description="Helical" evidence="4">
    <location>
        <begin position="720"/>
        <end position="738"/>
    </location>
</feature>
<dbReference type="Gene3D" id="3.30.565.10">
    <property type="entry name" value="Histidine kinase-like ATPase, C-terminal domain"/>
    <property type="match status" value="1"/>
</dbReference>
<evidence type="ECO:0000313" key="7">
    <source>
        <dbReference type="Proteomes" id="UP001187221"/>
    </source>
</evidence>
<keyword evidence="4" id="KW-1133">Transmembrane helix</keyword>
<reference evidence="6 7" key="1">
    <citation type="submission" date="2023-06" db="EMBL/GenBank/DDBJ databases">
        <title>Draft genome sequence of Novosphingobium sp. strain IK01.</title>
        <authorList>
            <person name="Hatamoto M."/>
            <person name="Ikarashi T."/>
            <person name="Yamaguchi T."/>
        </authorList>
    </citation>
    <scope>NUCLEOTIDE SEQUENCE [LARGE SCALE GENOMIC DNA]</scope>
    <source>
        <strain evidence="6 7">IK01</strain>
    </source>
</reference>
<dbReference type="Pfam" id="PF07495">
    <property type="entry name" value="Y_Y_Y"/>
    <property type="match status" value="1"/>
</dbReference>
<dbReference type="Pfam" id="PF02518">
    <property type="entry name" value="HATPase_c"/>
    <property type="match status" value="1"/>
</dbReference>
<dbReference type="PANTHER" id="PTHR24421">
    <property type="entry name" value="NITRATE/NITRITE SENSOR PROTEIN NARX-RELATED"/>
    <property type="match status" value="1"/>
</dbReference>
<keyword evidence="2 6" id="KW-0418">Kinase</keyword>
<dbReference type="InterPro" id="IPR011712">
    <property type="entry name" value="Sig_transdc_His_kin_sub3_dim/P"/>
</dbReference>